<dbReference type="InterPro" id="IPR045257">
    <property type="entry name" value="E2/Pdx1"/>
</dbReference>
<dbReference type="Pfam" id="PF00364">
    <property type="entry name" value="Biotin_lipoyl"/>
    <property type="match status" value="1"/>
</dbReference>
<keyword evidence="1" id="KW-0450">Lipoyl</keyword>
<dbReference type="AlphaFoldDB" id="A0A6J4R9I1"/>
<evidence type="ECO:0000259" key="2">
    <source>
        <dbReference type="PROSITE" id="PS50968"/>
    </source>
</evidence>
<dbReference type="PANTHER" id="PTHR23151:SF90">
    <property type="entry name" value="DIHYDROLIPOYLLYSINE-RESIDUE ACETYLTRANSFERASE COMPONENT OF PYRUVATE DEHYDROGENASE COMPLEX, MITOCHONDRIAL-RELATED"/>
    <property type="match status" value="1"/>
</dbReference>
<organism evidence="3">
    <name type="scientific">uncultured Solirubrobacteraceae bacterium</name>
    <dbReference type="NCBI Taxonomy" id="1162706"/>
    <lineage>
        <taxon>Bacteria</taxon>
        <taxon>Bacillati</taxon>
        <taxon>Actinomycetota</taxon>
        <taxon>Thermoleophilia</taxon>
        <taxon>Solirubrobacterales</taxon>
        <taxon>Solirubrobacteraceae</taxon>
        <taxon>environmental samples</taxon>
    </lineage>
</organism>
<keyword evidence="3" id="KW-0012">Acyltransferase</keyword>
<evidence type="ECO:0000256" key="1">
    <source>
        <dbReference type="ARBA" id="ARBA00022823"/>
    </source>
</evidence>
<dbReference type="EC" id="2.3.1.168" evidence="3"/>
<dbReference type="PROSITE" id="PS00189">
    <property type="entry name" value="LIPOYL"/>
    <property type="match status" value="1"/>
</dbReference>
<proteinExistence type="predicted"/>
<dbReference type="PROSITE" id="PS50968">
    <property type="entry name" value="BIOTINYL_LIPOYL"/>
    <property type="match status" value="1"/>
</dbReference>
<evidence type="ECO:0000313" key="3">
    <source>
        <dbReference type="EMBL" id="CAA9468069.1"/>
    </source>
</evidence>
<dbReference type="InterPro" id="IPR000089">
    <property type="entry name" value="Biotin_lipoyl"/>
</dbReference>
<gene>
    <name evidence="3" type="ORF">AVDCRST_MAG38-918</name>
</gene>
<dbReference type="CDD" id="cd06849">
    <property type="entry name" value="lipoyl_domain"/>
    <property type="match status" value="1"/>
</dbReference>
<keyword evidence="3" id="KW-0808">Transferase</keyword>
<dbReference type="InterPro" id="IPR011053">
    <property type="entry name" value="Single_hybrid_motif"/>
</dbReference>
<dbReference type="Gene3D" id="2.40.50.100">
    <property type="match status" value="1"/>
</dbReference>
<name>A0A6J4R9I1_9ACTN</name>
<feature type="domain" description="Lipoyl-binding" evidence="2">
    <location>
        <begin position="1"/>
        <end position="71"/>
    </location>
</feature>
<dbReference type="EMBL" id="CADCVJ010000063">
    <property type="protein sequence ID" value="CAA9468069.1"/>
    <property type="molecule type" value="Genomic_DNA"/>
</dbReference>
<dbReference type="GO" id="GO:0006086">
    <property type="term" value="P:pyruvate decarboxylation to acetyl-CoA"/>
    <property type="evidence" value="ECO:0007669"/>
    <property type="project" value="InterPro"/>
</dbReference>
<dbReference type="GO" id="GO:0043754">
    <property type="term" value="F:dihydrolipoamide branched chain acyltransferase activity"/>
    <property type="evidence" value="ECO:0007669"/>
    <property type="project" value="UniProtKB-EC"/>
</dbReference>
<sequence>MPKWGMTMQEGTLAGWEVAVGDSVDEGQPLAAVSTDKVDSDVEAPVSGTVTEICVEKGASVAVGTVLCRIETA</sequence>
<protein>
    <submittedName>
        <fullName evidence="3">Dihydrolipoamide acyltransferase component of branched-chain alpha-keto acid dehydrogenase complex</fullName>
        <ecNumber evidence="3">2.3.1.168</ecNumber>
    </submittedName>
</protein>
<dbReference type="SUPFAM" id="SSF51230">
    <property type="entry name" value="Single hybrid motif"/>
    <property type="match status" value="1"/>
</dbReference>
<reference evidence="3" key="1">
    <citation type="submission" date="2020-02" db="EMBL/GenBank/DDBJ databases">
        <authorList>
            <person name="Meier V. D."/>
        </authorList>
    </citation>
    <scope>NUCLEOTIDE SEQUENCE</scope>
    <source>
        <strain evidence="3">AVDCRST_MAG38</strain>
    </source>
</reference>
<dbReference type="PANTHER" id="PTHR23151">
    <property type="entry name" value="DIHYDROLIPOAMIDE ACETYL/SUCCINYL-TRANSFERASE-RELATED"/>
    <property type="match status" value="1"/>
</dbReference>
<dbReference type="GO" id="GO:0045254">
    <property type="term" value="C:pyruvate dehydrogenase complex"/>
    <property type="evidence" value="ECO:0007669"/>
    <property type="project" value="InterPro"/>
</dbReference>
<dbReference type="InterPro" id="IPR003016">
    <property type="entry name" value="2-oxoA_DH_lipoyl-BS"/>
</dbReference>
<accession>A0A6J4R9I1</accession>